<organism evidence="2 3">
    <name type="scientific">Meloidogyne enterolobii</name>
    <name type="common">Root-knot nematode worm</name>
    <name type="synonym">Meloidogyne mayaguensis</name>
    <dbReference type="NCBI Taxonomy" id="390850"/>
    <lineage>
        <taxon>Eukaryota</taxon>
        <taxon>Metazoa</taxon>
        <taxon>Ecdysozoa</taxon>
        <taxon>Nematoda</taxon>
        <taxon>Chromadorea</taxon>
        <taxon>Rhabditida</taxon>
        <taxon>Tylenchina</taxon>
        <taxon>Tylenchomorpha</taxon>
        <taxon>Tylenchoidea</taxon>
        <taxon>Meloidogynidae</taxon>
        <taxon>Meloidogyninae</taxon>
        <taxon>Meloidogyne</taxon>
    </lineage>
</organism>
<keyword evidence="1" id="KW-1133">Transmembrane helix</keyword>
<dbReference type="Proteomes" id="UP000580250">
    <property type="component" value="Unassembled WGS sequence"/>
</dbReference>
<dbReference type="EMBL" id="CAJEWN010000017">
    <property type="protein sequence ID" value="CAD2135837.1"/>
    <property type="molecule type" value="Genomic_DNA"/>
</dbReference>
<gene>
    <name evidence="2" type="ORF">MENT_LOCUS4858</name>
</gene>
<proteinExistence type="predicted"/>
<name>A0A6V7TVG3_MELEN</name>
<sequence>MRPFNNNTHLPFSQRQIFTLLFVWFLVISILLTFESTSALQGASEMETDVLEDDQIVVPWKKLYRPRGPPRFGKRGLLVMNRQRNFPE</sequence>
<accession>A0A6V7TVG3</accession>
<protein>
    <submittedName>
        <fullName evidence="2">Uncharacterized protein</fullName>
    </submittedName>
</protein>
<evidence type="ECO:0000256" key="1">
    <source>
        <dbReference type="SAM" id="Phobius"/>
    </source>
</evidence>
<evidence type="ECO:0000313" key="2">
    <source>
        <dbReference type="EMBL" id="CAD2135837.1"/>
    </source>
</evidence>
<comment type="caution">
    <text evidence="2">The sequence shown here is derived from an EMBL/GenBank/DDBJ whole genome shotgun (WGS) entry which is preliminary data.</text>
</comment>
<feature type="transmembrane region" description="Helical" evidence="1">
    <location>
        <begin position="16"/>
        <end position="34"/>
    </location>
</feature>
<dbReference type="OrthoDB" id="5901387at2759"/>
<keyword evidence="1" id="KW-0472">Membrane</keyword>
<keyword evidence="1" id="KW-0812">Transmembrane</keyword>
<dbReference type="AlphaFoldDB" id="A0A6V7TVG3"/>
<evidence type="ECO:0000313" key="3">
    <source>
        <dbReference type="Proteomes" id="UP000580250"/>
    </source>
</evidence>
<reference evidence="2 3" key="1">
    <citation type="submission" date="2020-08" db="EMBL/GenBank/DDBJ databases">
        <authorList>
            <person name="Koutsovoulos G."/>
            <person name="Danchin GJ E."/>
        </authorList>
    </citation>
    <scope>NUCLEOTIDE SEQUENCE [LARGE SCALE GENOMIC DNA]</scope>
</reference>